<feature type="compositionally biased region" description="Basic and acidic residues" evidence="1">
    <location>
        <begin position="59"/>
        <end position="71"/>
    </location>
</feature>
<evidence type="ECO:0008006" key="4">
    <source>
        <dbReference type="Google" id="ProtNLM"/>
    </source>
</evidence>
<dbReference type="RefSeq" id="XP_044569600.1">
    <property type="nucleotide sequence ID" value="XM_044711650.1"/>
</dbReference>
<comment type="caution">
    <text evidence="2">The sequence shown here is derived from an EMBL/GenBank/DDBJ whole genome shotgun (WGS) entry which is preliminary data.</text>
</comment>
<protein>
    <recommendedName>
        <fullName evidence="4">DUF4116 domain-containing protein</fullName>
    </recommendedName>
</protein>
<dbReference type="GeneID" id="68108004"/>
<gene>
    <name evidence="2" type="ORF">FDP41_000786</name>
</gene>
<accession>A0A6A5C6G4</accession>
<dbReference type="VEuPathDB" id="AmoebaDB:NfTy_031880"/>
<name>A0A6A5C6G4_NAEFO</name>
<dbReference type="VEuPathDB" id="AmoebaDB:FDP41_000786"/>
<dbReference type="VEuPathDB" id="AmoebaDB:NF0108530"/>
<evidence type="ECO:0000256" key="1">
    <source>
        <dbReference type="SAM" id="MobiDB-lite"/>
    </source>
</evidence>
<dbReference type="Proteomes" id="UP000444721">
    <property type="component" value="Unassembled WGS sequence"/>
</dbReference>
<dbReference type="AlphaFoldDB" id="A0A6A5C6G4"/>
<dbReference type="EMBL" id="VFQX01000002">
    <property type="protein sequence ID" value="KAF0984887.1"/>
    <property type="molecule type" value="Genomic_DNA"/>
</dbReference>
<evidence type="ECO:0000313" key="3">
    <source>
        <dbReference type="Proteomes" id="UP000444721"/>
    </source>
</evidence>
<proteinExistence type="predicted"/>
<sequence>MRDDEEVAFQAVHENGCAIDYVSDRLQRVYKIVSRAYKELEERFKQWMEYWEMRMADEEENELKRKPIPHDGDEDDEVDDENDDYEVSCKKAKVELEHL</sequence>
<evidence type="ECO:0000313" key="2">
    <source>
        <dbReference type="EMBL" id="KAF0984887.1"/>
    </source>
</evidence>
<keyword evidence="3" id="KW-1185">Reference proteome</keyword>
<feature type="region of interest" description="Disordered" evidence="1">
    <location>
        <begin position="59"/>
        <end position="86"/>
    </location>
</feature>
<organism evidence="2 3">
    <name type="scientific">Naegleria fowleri</name>
    <name type="common">Brain eating amoeba</name>
    <dbReference type="NCBI Taxonomy" id="5763"/>
    <lineage>
        <taxon>Eukaryota</taxon>
        <taxon>Discoba</taxon>
        <taxon>Heterolobosea</taxon>
        <taxon>Tetramitia</taxon>
        <taxon>Eutetramitia</taxon>
        <taxon>Vahlkampfiidae</taxon>
        <taxon>Naegleria</taxon>
    </lineage>
</organism>
<feature type="compositionally biased region" description="Acidic residues" evidence="1">
    <location>
        <begin position="72"/>
        <end position="86"/>
    </location>
</feature>
<reference evidence="2 3" key="1">
    <citation type="journal article" date="2019" name="Sci. Rep.">
        <title>Nanopore sequencing improves the draft genome of the human pathogenic amoeba Naegleria fowleri.</title>
        <authorList>
            <person name="Liechti N."/>
            <person name="Schurch N."/>
            <person name="Bruggmann R."/>
            <person name="Wittwer M."/>
        </authorList>
    </citation>
    <scope>NUCLEOTIDE SEQUENCE [LARGE SCALE GENOMIC DNA]</scope>
    <source>
        <strain evidence="2 3">ATCC 30894</strain>
    </source>
</reference>